<evidence type="ECO:0000259" key="2">
    <source>
        <dbReference type="Pfam" id="PF01593"/>
    </source>
</evidence>
<keyword evidence="4" id="KW-1185">Reference proteome</keyword>
<accession>A0ABV7SIH9</accession>
<feature type="compositionally biased region" description="Low complexity" evidence="1">
    <location>
        <begin position="151"/>
        <end position="162"/>
    </location>
</feature>
<organism evidence="3 4">
    <name type="scientific">Streptomyces yaanensis</name>
    <dbReference type="NCBI Taxonomy" id="1142239"/>
    <lineage>
        <taxon>Bacteria</taxon>
        <taxon>Bacillati</taxon>
        <taxon>Actinomycetota</taxon>
        <taxon>Actinomycetes</taxon>
        <taxon>Kitasatosporales</taxon>
        <taxon>Streptomycetaceae</taxon>
        <taxon>Streptomyces</taxon>
    </lineage>
</organism>
<proteinExistence type="predicted"/>
<dbReference type="Pfam" id="PF01593">
    <property type="entry name" value="Amino_oxidase"/>
    <property type="match status" value="1"/>
</dbReference>
<dbReference type="InterPro" id="IPR036188">
    <property type="entry name" value="FAD/NAD-bd_sf"/>
</dbReference>
<feature type="compositionally biased region" description="Low complexity" evidence="1">
    <location>
        <begin position="126"/>
        <end position="140"/>
    </location>
</feature>
<gene>
    <name evidence="3" type="ORF">ACFOZ0_24905</name>
</gene>
<feature type="region of interest" description="Disordered" evidence="1">
    <location>
        <begin position="126"/>
        <end position="197"/>
    </location>
</feature>
<keyword evidence="3" id="KW-0560">Oxidoreductase</keyword>
<dbReference type="GO" id="GO:0016491">
    <property type="term" value="F:oxidoreductase activity"/>
    <property type="evidence" value="ECO:0007669"/>
    <property type="project" value="UniProtKB-KW"/>
</dbReference>
<protein>
    <submittedName>
        <fullName evidence="3">NAD(P)/FAD-dependent oxidoreductase</fullName>
        <ecNumber evidence="3">1.-.-.-</ecNumber>
    </submittedName>
</protein>
<dbReference type="PANTHER" id="PTHR42841">
    <property type="entry name" value="AMINE OXIDASE"/>
    <property type="match status" value="1"/>
</dbReference>
<feature type="domain" description="Amine oxidase" evidence="2">
    <location>
        <begin position="223"/>
        <end position="497"/>
    </location>
</feature>
<dbReference type="SUPFAM" id="SSF51905">
    <property type="entry name" value="FAD/NAD(P)-binding domain"/>
    <property type="match status" value="1"/>
</dbReference>
<dbReference type="Gene3D" id="3.90.660.20">
    <property type="entry name" value="Protoporphyrinogen oxidase, mitochondrial, domain 2"/>
    <property type="match status" value="1"/>
</dbReference>
<dbReference type="EC" id="1.-.-.-" evidence="3"/>
<dbReference type="Pfam" id="PF13450">
    <property type="entry name" value="NAD_binding_8"/>
    <property type="match status" value="1"/>
</dbReference>
<evidence type="ECO:0000256" key="1">
    <source>
        <dbReference type="SAM" id="MobiDB-lite"/>
    </source>
</evidence>
<name>A0ABV7SIH9_9ACTN</name>
<evidence type="ECO:0000313" key="4">
    <source>
        <dbReference type="Proteomes" id="UP001595701"/>
    </source>
</evidence>
<dbReference type="InterPro" id="IPR002937">
    <property type="entry name" value="Amino_oxidase"/>
</dbReference>
<comment type="caution">
    <text evidence="3">The sequence shown here is derived from an EMBL/GenBank/DDBJ whole genome shotgun (WGS) entry which is preliminary data.</text>
</comment>
<evidence type="ECO:0000313" key="3">
    <source>
        <dbReference type="EMBL" id="MFC3576466.1"/>
    </source>
</evidence>
<dbReference type="Proteomes" id="UP001595701">
    <property type="component" value="Unassembled WGS sequence"/>
</dbReference>
<dbReference type="Gene3D" id="3.50.50.60">
    <property type="entry name" value="FAD/NAD(P)-binding domain"/>
    <property type="match status" value="2"/>
</dbReference>
<reference evidence="4" key="1">
    <citation type="journal article" date="2019" name="Int. J. Syst. Evol. Microbiol.">
        <title>The Global Catalogue of Microorganisms (GCM) 10K type strain sequencing project: providing services to taxonomists for standard genome sequencing and annotation.</title>
        <authorList>
            <consortium name="The Broad Institute Genomics Platform"/>
            <consortium name="The Broad Institute Genome Sequencing Center for Infectious Disease"/>
            <person name="Wu L."/>
            <person name="Ma J."/>
        </authorList>
    </citation>
    <scope>NUCLEOTIDE SEQUENCE [LARGE SCALE GENOMIC DNA]</scope>
    <source>
        <strain evidence="4">CGMCC 4.7035</strain>
    </source>
</reference>
<sequence length="515" mass="52967">MLEPVYQADVVIVGAGVAGLAAAHRLTSAGVTTAVVEAAHCVGGRMSTEKVDGFRLDRIGQLLSTSYPELCLTPGLDELVLRPFAPGVLVHSEGRHHRVGAPLTGGGAGGARSALSAVRALASAPRVTPAPGAGSDAPGARLPGVRSIGPRTARSRAAGARSAEWRSDGPLGGAMDQAGDRAQSFGPPRSPLLGFARTGGSPRPLRIVAPLRLRAELARIAATPLERLLARPELPAGRALAARGIPARTVDGFLRPLLAALLCDPELTTSSRCADLALHAFASGRLCVPEGGAEVLPELLARALPPGTVHTGVRVTSVSTTSVTTAEHGEFRCAAVLVATDAHTAAELLPGLRVPDFHPVTVVHHTTDEPPSTGASLLLDADRGGPVAHTAVVSHVDPSRAPAGRALISSTVLGPPPDDVDGAVRAHLARLYGTSTARWETLAVRHTARAVPAMRPPHDRRRPVRLLAGLYVCGDHRDTSTVQGALHSGRRAASAVLADLGAGPMNIAEPLRTAA</sequence>
<dbReference type="RefSeq" id="WP_310775977.1">
    <property type="nucleotide sequence ID" value="NZ_JBHRWR010000017.1"/>
</dbReference>
<dbReference type="EMBL" id="JBHRWR010000017">
    <property type="protein sequence ID" value="MFC3576466.1"/>
    <property type="molecule type" value="Genomic_DNA"/>
</dbReference>